<accession>N0BEM9</accession>
<feature type="compositionally biased region" description="Basic and acidic residues" evidence="1">
    <location>
        <begin position="51"/>
        <end position="62"/>
    </location>
</feature>
<evidence type="ECO:0000256" key="1">
    <source>
        <dbReference type="SAM" id="MobiDB-lite"/>
    </source>
</evidence>
<evidence type="ECO:0000313" key="3">
    <source>
        <dbReference type="Proteomes" id="UP000005952"/>
    </source>
</evidence>
<reference evidence="2 3" key="1">
    <citation type="journal article" date="2013" name="Genome Announc.">
        <title>Genome sequences for three denitrifying bacterial strains isolated from a uranium- and nitrate-contaminated subsurface environment.</title>
        <authorList>
            <person name="Venkatramanan R."/>
            <person name="Prakash O."/>
            <person name="Woyke T."/>
            <person name="Chain P."/>
            <person name="Goodwin L.A."/>
            <person name="Watson D."/>
            <person name="Brooks S."/>
            <person name="Kostka J.E."/>
            <person name="Green S.J."/>
        </authorList>
    </citation>
    <scope>NUCLEOTIDE SEQUENCE [LARGE SCALE GENOMIC DNA]</scope>
    <source>
        <strain evidence="2 3">1NES1</strain>
    </source>
</reference>
<dbReference type="KEGG" id="hdt:HYPDE_36373"/>
<dbReference type="EMBL" id="CP005587">
    <property type="protein sequence ID" value="AGK58946.1"/>
    <property type="molecule type" value="Genomic_DNA"/>
</dbReference>
<feature type="region of interest" description="Disordered" evidence="1">
    <location>
        <begin position="40"/>
        <end position="62"/>
    </location>
</feature>
<evidence type="ECO:0000313" key="2">
    <source>
        <dbReference type="EMBL" id="AGK58946.1"/>
    </source>
</evidence>
<dbReference type="AlphaFoldDB" id="N0BEM9"/>
<dbReference type="HOGENOM" id="CLU_2898116_0_0_5"/>
<sequence length="62" mass="6743">MAPVPQSENHRSTRQEKGFVFLAQMTNRAACIEFSKARVPQKSGQLPGVEELAKARGEGSNA</sequence>
<keyword evidence="3" id="KW-1185">Reference proteome</keyword>
<organism evidence="2 3">
    <name type="scientific">Hyphomicrobium denitrificans 1NES1</name>
    <dbReference type="NCBI Taxonomy" id="670307"/>
    <lineage>
        <taxon>Bacteria</taxon>
        <taxon>Pseudomonadati</taxon>
        <taxon>Pseudomonadota</taxon>
        <taxon>Alphaproteobacteria</taxon>
        <taxon>Hyphomicrobiales</taxon>
        <taxon>Hyphomicrobiaceae</taxon>
        <taxon>Hyphomicrobium</taxon>
    </lineage>
</organism>
<gene>
    <name evidence="2" type="ORF">HYPDE_36373</name>
</gene>
<protein>
    <submittedName>
        <fullName evidence="2">Uncharacterized protein</fullName>
    </submittedName>
</protein>
<proteinExistence type="predicted"/>
<dbReference type="Proteomes" id="UP000005952">
    <property type="component" value="Chromosome"/>
</dbReference>
<name>N0BEM9_9HYPH</name>